<keyword evidence="4" id="KW-0997">Cell inner membrane</keyword>
<evidence type="ECO:0000259" key="9">
    <source>
        <dbReference type="PROSITE" id="PS50928"/>
    </source>
</evidence>
<feature type="transmembrane region" description="Helical" evidence="8">
    <location>
        <begin position="214"/>
        <end position="240"/>
    </location>
</feature>
<feature type="transmembrane region" description="Helical" evidence="8">
    <location>
        <begin position="123"/>
        <end position="145"/>
    </location>
</feature>
<dbReference type="Pfam" id="PF00528">
    <property type="entry name" value="BPD_transp_1"/>
    <property type="match status" value="1"/>
</dbReference>
<keyword evidence="12" id="KW-1185">Reference proteome</keyword>
<evidence type="ECO:0000313" key="12">
    <source>
        <dbReference type="Proteomes" id="UP000335415"/>
    </source>
</evidence>
<dbReference type="SUPFAM" id="SSF161098">
    <property type="entry name" value="MetI-like"/>
    <property type="match status" value="1"/>
</dbReference>
<feature type="transmembrane region" description="Helical" evidence="8">
    <location>
        <begin position="12"/>
        <end position="36"/>
    </location>
</feature>
<protein>
    <submittedName>
        <fullName evidence="10">ABC transporter permease</fullName>
    </submittedName>
</protein>
<evidence type="ECO:0000256" key="3">
    <source>
        <dbReference type="ARBA" id="ARBA00022475"/>
    </source>
</evidence>
<dbReference type="GO" id="GO:0005886">
    <property type="term" value="C:plasma membrane"/>
    <property type="evidence" value="ECO:0007669"/>
    <property type="project" value="UniProtKB-SubCell"/>
</dbReference>
<dbReference type="EMBL" id="VYKJ01000001">
    <property type="protein sequence ID" value="KAA9002816.1"/>
    <property type="molecule type" value="Genomic_DNA"/>
</dbReference>
<evidence type="ECO:0000256" key="5">
    <source>
        <dbReference type="ARBA" id="ARBA00022692"/>
    </source>
</evidence>
<evidence type="ECO:0000256" key="4">
    <source>
        <dbReference type="ARBA" id="ARBA00022519"/>
    </source>
</evidence>
<dbReference type="OrthoDB" id="8138334at2"/>
<feature type="transmembrane region" description="Helical" evidence="8">
    <location>
        <begin position="91"/>
        <end position="117"/>
    </location>
</feature>
<gene>
    <name evidence="10" type="ORF">FJU30_02140</name>
    <name evidence="11" type="ORF">FJU30_02625</name>
</gene>
<evidence type="ECO:0000256" key="2">
    <source>
        <dbReference type="ARBA" id="ARBA00022448"/>
    </source>
</evidence>
<keyword evidence="5 8" id="KW-0812">Transmembrane</keyword>
<keyword evidence="7 8" id="KW-0472">Membrane</keyword>
<dbReference type="EMBL" id="VYKJ01000001">
    <property type="protein sequence ID" value="KAA9002897.1"/>
    <property type="molecule type" value="Genomic_DNA"/>
</dbReference>
<name>A0A5J5G6F6_9GAMM</name>
<dbReference type="PANTHER" id="PTHR30151">
    <property type="entry name" value="ALKANE SULFONATE ABC TRANSPORTER-RELATED, MEMBRANE SUBUNIT"/>
    <property type="match status" value="1"/>
</dbReference>
<dbReference type="RefSeq" id="WP_150433784.1">
    <property type="nucleotide sequence ID" value="NZ_VYKJ01000001.1"/>
</dbReference>
<feature type="transmembrane region" description="Helical" evidence="8">
    <location>
        <begin position="61"/>
        <end position="84"/>
    </location>
</feature>
<evidence type="ECO:0000256" key="1">
    <source>
        <dbReference type="ARBA" id="ARBA00004429"/>
    </source>
</evidence>
<reference evidence="10 12" key="1">
    <citation type="submission" date="2019-09" db="EMBL/GenBank/DDBJ databases">
        <authorList>
            <person name="Li Y."/>
        </authorList>
    </citation>
    <scope>NUCLEOTIDE SEQUENCE [LARGE SCALE GENOMIC DNA]</scope>
    <source>
        <strain evidence="10 12">L3-3HA</strain>
    </source>
</reference>
<comment type="subcellular location">
    <subcellularLocation>
        <location evidence="1">Cell inner membrane</location>
        <topology evidence="1">Multi-pass membrane protein</topology>
    </subcellularLocation>
    <subcellularLocation>
        <location evidence="8">Cell membrane</location>
        <topology evidence="8">Multi-pass membrane protein</topology>
    </subcellularLocation>
</comment>
<evidence type="ECO:0000256" key="7">
    <source>
        <dbReference type="ARBA" id="ARBA00023136"/>
    </source>
</evidence>
<evidence type="ECO:0000313" key="10">
    <source>
        <dbReference type="EMBL" id="KAA9002816.1"/>
    </source>
</evidence>
<evidence type="ECO:0000256" key="8">
    <source>
        <dbReference type="RuleBase" id="RU363032"/>
    </source>
</evidence>
<accession>A0A5J5G6F6</accession>
<sequence length="250" mass="27126">MSRSTLIKIAPWGLLILLGLIWQLIVTGFNVSSYLFPSVTDVWRSLVTDWRPIAEHSLQTLYTTLVGFVLAVVFGLFLGIAVGASNLVYKAVYPLLVGFNSIPKVAFVPVLVVWFGIGTVPAIATAFLISFFPIVVNVATGLATVEPEMEDVLRSLGASRMDILKKVGLPRSLPYFFASLKVAITLAFVGSVISETVASNLGIGYLMMAASSTMNMALVFAGLIVIGAMGVVMYEIFAFVEKRMTHWAHR</sequence>
<feature type="domain" description="ABC transmembrane type-1" evidence="9">
    <location>
        <begin position="57"/>
        <end position="237"/>
    </location>
</feature>
<keyword evidence="3" id="KW-1003">Cell membrane</keyword>
<dbReference type="PROSITE" id="PS50928">
    <property type="entry name" value="ABC_TM1"/>
    <property type="match status" value="1"/>
</dbReference>
<dbReference type="PANTHER" id="PTHR30151:SF20">
    <property type="entry name" value="ABC TRANSPORTER PERMEASE PROTEIN HI_0355-RELATED"/>
    <property type="match status" value="1"/>
</dbReference>
<keyword evidence="2 8" id="KW-0813">Transport</keyword>
<evidence type="ECO:0000313" key="11">
    <source>
        <dbReference type="EMBL" id="KAA9002897.1"/>
    </source>
</evidence>
<dbReference type="GO" id="GO:0055085">
    <property type="term" value="P:transmembrane transport"/>
    <property type="evidence" value="ECO:0007669"/>
    <property type="project" value="InterPro"/>
</dbReference>
<feature type="transmembrane region" description="Helical" evidence="8">
    <location>
        <begin position="173"/>
        <end position="194"/>
    </location>
</feature>
<keyword evidence="6 8" id="KW-1133">Transmembrane helix</keyword>
<organism evidence="10 12">
    <name type="scientific">Affinibrenneria salicis</name>
    <dbReference type="NCBI Taxonomy" id="2590031"/>
    <lineage>
        <taxon>Bacteria</taxon>
        <taxon>Pseudomonadati</taxon>
        <taxon>Pseudomonadota</taxon>
        <taxon>Gammaproteobacteria</taxon>
        <taxon>Enterobacterales</taxon>
        <taxon>Pectobacteriaceae</taxon>
        <taxon>Affinibrenneria</taxon>
    </lineage>
</organism>
<dbReference type="CDD" id="cd06261">
    <property type="entry name" value="TM_PBP2"/>
    <property type="match status" value="1"/>
</dbReference>
<dbReference type="Proteomes" id="UP000335415">
    <property type="component" value="Unassembled WGS sequence"/>
</dbReference>
<evidence type="ECO:0000256" key="6">
    <source>
        <dbReference type="ARBA" id="ARBA00022989"/>
    </source>
</evidence>
<dbReference type="Gene3D" id="1.10.3720.10">
    <property type="entry name" value="MetI-like"/>
    <property type="match status" value="1"/>
</dbReference>
<dbReference type="InterPro" id="IPR035906">
    <property type="entry name" value="MetI-like_sf"/>
</dbReference>
<comment type="similarity">
    <text evidence="8">Belongs to the binding-protein-dependent transport system permease family.</text>
</comment>
<comment type="caution">
    <text evidence="10">The sequence shown here is derived from an EMBL/GenBank/DDBJ whole genome shotgun (WGS) entry which is preliminary data.</text>
</comment>
<dbReference type="AlphaFoldDB" id="A0A5J5G6F6"/>
<proteinExistence type="inferred from homology"/>
<dbReference type="InterPro" id="IPR000515">
    <property type="entry name" value="MetI-like"/>
</dbReference>